<accession>A0A7R7EIY5</accession>
<dbReference type="NCBIfam" id="NF007714">
    <property type="entry name" value="PRK10410.1-2"/>
    <property type="match status" value="1"/>
</dbReference>
<evidence type="ECO:0008006" key="3">
    <source>
        <dbReference type="Google" id="ProtNLM"/>
    </source>
</evidence>
<keyword evidence="2" id="KW-1185">Reference proteome</keyword>
<dbReference type="RefSeq" id="WP_271714848.1">
    <property type="nucleotide sequence ID" value="NZ_AP024169.1"/>
</dbReference>
<dbReference type="Pfam" id="PF11756">
    <property type="entry name" value="YgbA_NO"/>
    <property type="match status" value="1"/>
</dbReference>
<dbReference type="KEGG" id="ahb:bsdtb5_08740"/>
<protein>
    <recommendedName>
        <fullName evidence="3">Nitrous oxide-stimulated promoter family protein</fullName>
    </recommendedName>
</protein>
<gene>
    <name evidence="1" type="ORF">bsdtb5_08740</name>
</gene>
<dbReference type="InterPro" id="IPR020483">
    <property type="entry name" value="Uncharacterised_YgbA"/>
</dbReference>
<dbReference type="AlphaFoldDB" id="A0A7R7EIY5"/>
<evidence type="ECO:0000313" key="2">
    <source>
        <dbReference type="Proteomes" id="UP000595897"/>
    </source>
</evidence>
<sequence length="110" mass="12858">MSEVSKKQKKELNIIRRMIELYCHGHKHSEKGLCKDCLVLLEYANQRILSCPISISKTYCSSCKIHCYKTEMRDRIRTVMKYSGPRMMVHNPILTLEHAIVTIKTKCSKK</sequence>
<evidence type="ECO:0000313" key="1">
    <source>
        <dbReference type="EMBL" id="BCN29579.1"/>
    </source>
</evidence>
<dbReference type="Proteomes" id="UP000595897">
    <property type="component" value="Chromosome"/>
</dbReference>
<reference evidence="1 2" key="1">
    <citation type="submission" date="2020-11" db="EMBL/GenBank/DDBJ databases">
        <title>Draft genome sequencing of a Lachnospiraceae strain isolated from anoxic soil subjected to BSD treatment.</title>
        <authorList>
            <person name="Uek A."/>
            <person name="Tonouchi A."/>
        </authorList>
    </citation>
    <scope>NUCLEOTIDE SEQUENCE [LARGE SCALE GENOMIC DNA]</scope>
    <source>
        <strain evidence="1 2">TB5</strain>
    </source>
</reference>
<name>A0A7R7EIY5_9FIRM</name>
<dbReference type="EMBL" id="AP024169">
    <property type="protein sequence ID" value="BCN29579.1"/>
    <property type="molecule type" value="Genomic_DNA"/>
</dbReference>
<proteinExistence type="predicted"/>
<organism evidence="1 2">
    <name type="scientific">Anaeromicropila herbilytica</name>
    <dbReference type="NCBI Taxonomy" id="2785025"/>
    <lineage>
        <taxon>Bacteria</taxon>
        <taxon>Bacillati</taxon>
        <taxon>Bacillota</taxon>
        <taxon>Clostridia</taxon>
        <taxon>Lachnospirales</taxon>
        <taxon>Lachnospiraceae</taxon>
        <taxon>Anaeromicropila</taxon>
    </lineage>
</organism>